<dbReference type="AlphaFoldDB" id="A0A2G2WPX2"/>
<dbReference type="Proteomes" id="UP000224567">
    <property type="component" value="Unassembled WGS sequence"/>
</dbReference>
<protein>
    <submittedName>
        <fullName evidence="1">Uncharacterized protein</fullName>
    </submittedName>
</protein>
<dbReference type="PANTHER" id="PTHR47070">
    <property type="entry name" value="HYDROXYPROLINE-RICH GLYCOPROTEIN-LIKE"/>
    <property type="match status" value="1"/>
</dbReference>
<keyword evidence="2" id="KW-1185">Reference proteome</keyword>
<dbReference type="PANTHER" id="PTHR47070:SF2">
    <property type="entry name" value="OS06G0206100 PROTEIN"/>
    <property type="match status" value="1"/>
</dbReference>
<gene>
    <name evidence="1" type="ORF">CQW23_11503</name>
</gene>
<accession>A0A2G2WPX2</accession>
<organism evidence="1 2">
    <name type="scientific">Capsicum baccatum</name>
    <name type="common">Peruvian pepper</name>
    <dbReference type="NCBI Taxonomy" id="33114"/>
    <lineage>
        <taxon>Eukaryota</taxon>
        <taxon>Viridiplantae</taxon>
        <taxon>Streptophyta</taxon>
        <taxon>Embryophyta</taxon>
        <taxon>Tracheophyta</taxon>
        <taxon>Spermatophyta</taxon>
        <taxon>Magnoliopsida</taxon>
        <taxon>eudicotyledons</taxon>
        <taxon>Gunneridae</taxon>
        <taxon>Pentapetalae</taxon>
        <taxon>asterids</taxon>
        <taxon>lamiids</taxon>
        <taxon>Solanales</taxon>
        <taxon>Solanaceae</taxon>
        <taxon>Solanoideae</taxon>
        <taxon>Capsiceae</taxon>
        <taxon>Capsicum</taxon>
    </lineage>
</organism>
<comment type="caution">
    <text evidence="1">The sequence shown here is derived from an EMBL/GenBank/DDBJ whole genome shotgun (WGS) entry which is preliminary data.</text>
</comment>
<evidence type="ECO:0000313" key="2">
    <source>
        <dbReference type="Proteomes" id="UP000224567"/>
    </source>
</evidence>
<dbReference type="EMBL" id="MLFT02000005">
    <property type="protein sequence ID" value="PHT47295.1"/>
    <property type="molecule type" value="Genomic_DNA"/>
</dbReference>
<sequence>MWASQREHPTLLQSGSYYNVPWTNTHAAYLLSHAGHGSFGDALASVELSYVQFQRSYLPPQPASTGKPQH</sequence>
<proteinExistence type="predicted"/>
<reference evidence="1 2" key="1">
    <citation type="journal article" date="2017" name="Genome Biol.">
        <title>New reference genome sequences of hot pepper reveal the massive evolution of plant disease-resistance genes by retroduplication.</title>
        <authorList>
            <person name="Kim S."/>
            <person name="Park J."/>
            <person name="Yeom S.I."/>
            <person name="Kim Y.M."/>
            <person name="Seo E."/>
            <person name="Kim K.T."/>
            <person name="Kim M.S."/>
            <person name="Lee J.M."/>
            <person name="Cheong K."/>
            <person name="Shin H.S."/>
            <person name="Kim S.B."/>
            <person name="Han K."/>
            <person name="Lee J."/>
            <person name="Park M."/>
            <person name="Lee H.A."/>
            <person name="Lee H.Y."/>
            <person name="Lee Y."/>
            <person name="Oh S."/>
            <person name="Lee J.H."/>
            <person name="Choi E."/>
            <person name="Choi E."/>
            <person name="Lee S.E."/>
            <person name="Jeon J."/>
            <person name="Kim H."/>
            <person name="Choi G."/>
            <person name="Song H."/>
            <person name="Lee J."/>
            <person name="Lee S.C."/>
            <person name="Kwon J.K."/>
            <person name="Lee H.Y."/>
            <person name="Koo N."/>
            <person name="Hong Y."/>
            <person name="Kim R.W."/>
            <person name="Kang W.H."/>
            <person name="Huh J.H."/>
            <person name="Kang B.C."/>
            <person name="Yang T.J."/>
            <person name="Lee Y.H."/>
            <person name="Bennetzen J.L."/>
            <person name="Choi D."/>
        </authorList>
    </citation>
    <scope>NUCLEOTIDE SEQUENCE [LARGE SCALE GENOMIC DNA]</scope>
    <source>
        <strain evidence="2">cv. PBC81</strain>
    </source>
</reference>
<evidence type="ECO:0000313" key="1">
    <source>
        <dbReference type="EMBL" id="PHT47295.1"/>
    </source>
</evidence>
<reference evidence="2" key="2">
    <citation type="journal article" date="2017" name="J. Anim. Genet.">
        <title>Multiple reference genome sequences of hot pepper reveal the massive evolution of plant disease resistance genes by retroduplication.</title>
        <authorList>
            <person name="Kim S."/>
            <person name="Park J."/>
            <person name="Yeom S.-I."/>
            <person name="Kim Y.-M."/>
            <person name="Seo E."/>
            <person name="Kim K.-T."/>
            <person name="Kim M.-S."/>
            <person name="Lee J.M."/>
            <person name="Cheong K."/>
            <person name="Shin H.-S."/>
            <person name="Kim S.-B."/>
            <person name="Han K."/>
            <person name="Lee J."/>
            <person name="Park M."/>
            <person name="Lee H.-A."/>
            <person name="Lee H.-Y."/>
            <person name="Lee Y."/>
            <person name="Oh S."/>
            <person name="Lee J.H."/>
            <person name="Choi E."/>
            <person name="Choi E."/>
            <person name="Lee S.E."/>
            <person name="Jeon J."/>
            <person name="Kim H."/>
            <person name="Choi G."/>
            <person name="Song H."/>
            <person name="Lee J."/>
            <person name="Lee S.-C."/>
            <person name="Kwon J.-K."/>
            <person name="Lee H.-Y."/>
            <person name="Koo N."/>
            <person name="Hong Y."/>
            <person name="Kim R.W."/>
            <person name="Kang W.-H."/>
            <person name="Huh J.H."/>
            <person name="Kang B.-C."/>
            <person name="Yang T.-J."/>
            <person name="Lee Y.-H."/>
            <person name="Bennetzen J.L."/>
            <person name="Choi D."/>
        </authorList>
    </citation>
    <scope>NUCLEOTIDE SEQUENCE [LARGE SCALE GENOMIC DNA]</scope>
    <source>
        <strain evidence="2">cv. PBC81</strain>
    </source>
</reference>
<name>A0A2G2WPX2_CAPBA</name>